<organism evidence="4 5">
    <name type="scientific">Adineta steineri</name>
    <dbReference type="NCBI Taxonomy" id="433720"/>
    <lineage>
        <taxon>Eukaryota</taxon>
        <taxon>Metazoa</taxon>
        <taxon>Spiralia</taxon>
        <taxon>Gnathifera</taxon>
        <taxon>Rotifera</taxon>
        <taxon>Eurotatoria</taxon>
        <taxon>Bdelloidea</taxon>
        <taxon>Adinetida</taxon>
        <taxon>Adinetidae</taxon>
        <taxon>Adineta</taxon>
    </lineage>
</organism>
<dbReference type="Proteomes" id="UP000663891">
    <property type="component" value="Unassembled WGS sequence"/>
</dbReference>
<accession>A0A819RPZ0</accession>
<dbReference type="EMBL" id="CAJNON010001396">
    <property type="protein sequence ID" value="CAF1459068.1"/>
    <property type="molecule type" value="Genomic_DNA"/>
</dbReference>
<reference evidence="4" key="1">
    <citation type="submission" date="2021-02" db="EMBL/GenBank/DDBJ databases">
        <authorList>
            <person name="Nowell W R."/>
        </authorList>
    </citation>
    <scope>NUCLEOTIDE SEQUENCE</scope>
</reference>
<evidence type="ECO:0000313" key="2">
    <source>
        <dbReference type="EMBL" id="CAF1459068.1"/>
    </source>
</evidence>
<comment type="caution">
    <text evidence="4">The sequence shown here is derived from an EMBL/GenBank/DDBJ whole genome shotgun (WGS) entry which is preliminary data.</text>
</comment>
<dbReference type="OrthoDB" id="9994739at2759"/>
<evidence type="ECO:0000313" key="3">
    <source>
        <dbReference type="EMBL" id="CAF4003280.1"/>
    </source>
</evidence>
<dbReference type="EMBL" id="CAJOAY010004136">
    <property type="protein sequence ID" value="CAF4056271.1"/>
    <property type="molecule type" value="Genomic_DNA"/>
</dbReference>
<dbReference type="EMBL" id="CAJNOG010001461">
    <property type="protein sequence ID" value="CAF1445396.1"/>
    <property type="molecule type" value="Genomic_DNA"/>
</dbReference>
<name>A0A819RPZ0_9BILA</name>
<dbReference type="AlphaFoldDB" id="A0A819RPZ0"/>
<gene>
    <name evidence="1" type="ORF">JYZ213_LOCUS40374</name>
    <name evidence="4" type="ORF">OKA104_LOCUS33104</name>
    <name evidence="3" type="ORF">OXD698_LOCUS29651</name>
    <name evidence="2" type="ORF">VCS650_LOCUS39938</name>
</gene>
<dbReference type="Proteomes" id="UP000663845">
    <property type="component" value="Unassembled WGS sequence"/>
</dbReference>
<evidence type="ECO:0000313" key="1">
    <source>
        <dbReference type="EMBL" id="CAF1445396.1"/>
    </source>
</evidence>
<dbReference type="Proteomes" id="UP000663844">
    <property type="component" value="Unassembled WGS sequence"/>
</dbReference>
<evidence type="ECO:0000313" key="5">
    <source>
        <dbReference type="Proteomes" id="UP000663881"/>
    </source>
</evidence>
<dbReference type="EMBL" id="CAJOAZ010003370">
    <property type="protein sequence ID" value="CAF4003280.1"/>
    <property type="molecule type" value="Genomic_DNA"/>
</dbReference>
<sequence length="281" mass="32616">MNSTYWLLDYAEFILVFSHEADLLSRLLRDIATYYTKIGKISLKPGLLVEAHRALTYLDWARTLLFRADKIDPFKDLKAIRFVENLIGQVKEMIGKEESFIHKYRYVQNDLERSINNGIFIYHSKEYEQEATQLLTILHNLTNEQGALLDNYTTFITKFQDENCAAKHYCPIIIASNNTNLAKIFADLSSLASIHQIYVLKSSEYTPIEVNDRTPLEQFSKVRNIYSQTKILALEWTAARASMCEEVGELCTENNDDDLARRYYIKAIELNERLAAFITKK</sequence>
<dbReference type="Proteomes" id="UP000663881">
    <property type="component" value="Unassembled WGS sequence"/>
</dbReference>
<proteinExistence type="predicted"/>
<protein>
    <submittedName>
        <fullName evidence="4">Uncharacterized protein</fullName>
    </submittedName>
</protein>
<evidence type="ECO:0000313" key="4">
    <source>
        <dbReference type="EMBL" id="CAF4056271.1"/>
    </source>
</evidence>